<dbReference type="InterPro" id="IPR032675">
    <property type="entry name" value="LRR_dom_sf"/>
</dbReference>
<dbReference type="SUPFAM" id="SSF81383">
    <property type="entry name" value="F-box domain"/>
    <property type="match status" value="1"/>
</dbReference>
<name>A0AAV9F7F9_ACOCL</name>
<dbReference type="InterPro" id="IPR001810">
    <property type="entry name" value="F-box_dom"/>
</dbReference>
<dbReference type="Pfam" id="PF13516">
    <property type="entry name" value="LRR_6"/>
    <property type="match status" value="2"/>
</dbReference>
<dbReference type="Gene3D" id="3.80.10.10">
    <property type="entry name" value="Ribonuclease Inhibitor"/>
    <property type="match status" value="4"/>
</dbReference>
<accession>A0AAV9F7F9</accession>
<dbReference type="PANTHER" id="PTHR13318:SF105">
    <property type="entry name" value="F-BOX_LRR-REPEAT PROTEIN 3"/>
    <property type="match status" value="1"/>
</dbReference>
<evidence type="ECO:0000259" key="1">
    <source>
        <dbReference type="PROSITE" id="PS50181"/>
    </source>
</evidence>
<reference evidence="2" key="1">
    <citation type="journal article" date="2023" name="Nat. Commun.">
        <title>Diploid and tetraploid genomes of Acorus and the evolution of monocots.</title>
        <authorList>
            <person name="Ma L."/>
            <person name="Liu K.W."/>
            <person name="Li Z."/>
            <person name="Hsiao Y.Y."/>
            <person name="Qi Y."/>
            <person name="Fu T."/>
            <person name="Tang G.D."/>
            <person name="Zhang D."/>
            <person name="Sun W.H."/>
            <person name="Liu D.K."/>
            <person name="Li Y."/>
            <person name="Chen G.Z."/>
            <person name="Liu X.D."/>
            <person name="Liao X.Y."/>
            <person name="Jiang Y.T."/>
            <person name="Yu X."/>
            <person name="Hao Y."/>
            <person name="Huang J."/>
            <person name="Zhao X.W."/>
            <person name="Ke S."/>
            <person name="Chen Y.Y."/>
            <person name="Wu W.L."/>
            <person name="Hsu J.L."/>
            <person name="Lin Y.F."/>
            <person name="Huang M.D."/>
            <person name="Li C.Y."/>
            <person name="Huang L."/>
            <person name="Wang Z.W."/>
            <person name="Zhao X."/>
            <person name="Zhong W.Y."/>
            <person name="Peng D.H."/>
            <person name="Ahmad S."/>
            <person name="Lan S."/>
            <person name="Zhang J.S."/>
            <person name="Tsai W.C."/>
            <person name="Van de Peer Y."/>
            <person name="Liu Z.J."/>
        </authorList>
    </citation>
    <scope>NUCLEOTIDE SEQUENCE</scope>
    <source>
        <strain evidence="2">CP</strain>
    </source>
</reference>
<dbReference type="Pfam" id="PF25372">
    <property type="entry name" value="DUF7885"/>
    <property type="match status" value="2"/>
</dbReference>
<protein>
    <recommendedName>
        <fullName evidence="1">F-box domain-containing protein</fullName>
    </recommendedName>
</protein>
<feature type="domain" description="F-box" evidence="1">
    <location>
        <begin position="12"/>
        <end position="59"/>
    </location>
</feature>
<dbReference type="InterPro" id="IPR006553">
    <property type="entry name" value="Leu-rich_rpt_Cys-con_subtyp"/>
</dbReference>
<sequence length="666" mass="72310">MKKKQRPSETLTSPLETLPTSTLFEILDRLPLSDLKSVSLTSKTLLSVESSHRRTLRPLRPDLLPVALRRYPSASRLDLSLCPRVTDASLSSLPVSPSLAAVVLSSRSVGISRYGVAGLVDRCRNLVEIDLSDAAGVDDAAVAVIGRGCANLEALRLSRCVGVTDIGVAWVAVGCRRLKRLCLRWCVKVTDLGVGLVAAKCEEIRSLDLSYVQITEKCLPAVLQLRKLENLVLVGCVGIDDEGLMALKQGCKSLETLDLSYCENVTHAGLSYLTNGCDRLCQLTLSYGSLVNNSLGNCLGKLSNLQSIRLDGSHVTCPGLMAIGTCGISLKELSLSKCSGVRDEGLCFLVEKHKDLVKLDITCCRSITYLSIASITTSCTSLTSLRMESCSLVSKEAFVLIGQRCRFLEELDVTDNELDNEGLKAISRCLELTSLKIGICLNITDEGLIDVGTHCHKLQELDLYRCASITDSGVSAVAHGCPRLQMINLAYCKEITDCSLRTLSECSDLNTLEIRGCVLVSSIGLSAIAVSCKLITKLDVKNCQDVDDVGMLSLARMSKNLRQINISYCSVTDVGLLALSSISCLQNMTILHISGVTPNGLAAALLACGGLTKVKLHSSFRSLFPRSFLDHIQARGCVLHWRDKPFKFEEDPKIWRLHSRAEIRAV</sequence>
<dbReference type="GO" id="GO:0031146">
    <property type="term" value="P:SCF-dependent proteasomal ubiquitin-dependent protein catabolic process"/>
    <property type="evidence" value="ECO:0007669"/>
    <property type="project" value="TreeGrafter"/>
</dbReference>
<gene>
    <name evidence="2" type="ORF">QJS10_CPA03g01031</name>
</gene>
<dbReference type="InterPro" id="IPR057207">
    <property type="entry name" value="FBXL15_LRR"/>
</dbReference>
<evidence type="ECO:0000313" key="3">
    <source>
        <dbReference type="Proteomes" id="UP001180020"/>
    </source>
</evidence>
<dbReference type="GO" id="GO:0019005">
    <property type="term" value="C:SCF ubiquitin ligase complex"/>
    <property type="evidence" value="ECO:0007669"/>
    <property type="project" value="TreeGrafter"/>
</dbReference>
<reference evidence="2" key="2">
    <citation type="submission" date="2023-06" db="EMBL/GenBank/DDBJ databases">
        <authorList>
            <person name="Ma L."/>
            <person name="Liu K.-W."/>
            <person name="Li Z."/>
            <person name="Hsiao Y.-Y."/>
            <person name="Qi Y."/>
            <person name="Fu T."/>
            <person name="Tang G."/>
            <person name="Zhang D."/>
            <person name="Sun W.-H."/>
            <person name="Liu D.-K."/>
            <person name="Li Y."/>
            <person name="Chen G.-Z."/>
            <person name="Liu X.-D."/>
            <person name="Liao X.-Y."/>
            <person name="Jiang Y.-T."/>
            <person name="Yu X."/>
            <person name="Hao Y."/>
            <person name="Huang J."/>
            <person name="Zhao X.-W."/>
            <person name="Ke S."/>
            <person name="Chen Y.-Y."/>
            <person name="Wu W.-L."/>
            <person name="Hsu J.-L."/>
            <person name="Lin Y.-F."/>
            <person name="Huang M.-D."/>
            <person name="Li C.-Y."/>
            <person name="Huang L."/>
            <person name="Wang Z.-W."/>
            <person name="Zhao X."/>
            <person name="Zhong W.-Y."/>
            <person name="Peng D.-H."/>
            <person name="Ahmad S."/>
            <person name="Lan S."/>
            <person name="Zhang J.-S."/>
            <person name="Tsai W.-C."/>
            <person name="Van De Peer Y."/>
            <person name="Liu Z.-J."/>
        </authorList>
    </citation>
    <scope>NUCLEOTIDE SEQUENCE</scope>
    <source>
        <strain evidence="2">CP</strain>
        <tissue evidence="2">Leaves</tissue>
    </source>
</reference>
<dbReference type="InterPro" id="IPR036047">
    <property type="entry name" value="F-box-like_dom_sf"/>
</dbReference>
<dbReference type="FunFam" id="3.80.10.10:FF:000276">
    <property type="entry name" value="F-box/LRR-repeat protein 3"/>
    <property type="match status" value="1"/>
</dbReference>
<comment type="caution">
    <text evidence="2">The sequence shown here is derived from an EMBL/GenBank/DDBJ whole genome shotgun (WGS) entry which is preliminary data.</text>
</comment>
<dbReference type="PANTHER" id="PTHR13318">
    <property type="entry name" value="PARTNER OF PAIRED, ISOFORM B-RELATED"/>
    <property type="match status" value="1"/>
</dbReference>
<organism evidence="2 3">
    <name type="scientific">Acorus calamus</name>
    <name type="common">Sweet flag</name>
    <dbReference type="NCBI Taxonomy" id="4465"/>
    <lineage>
        <taxon>Eukaryota</taxon>
        <taxon>Viridiplantae</taxon>
        <taxon>Streptophyta</taxon>
        <taxon>Embryophyta</taxon>
        <taxon>Tracheophyta</taxon>
        <taxon>Spermatophyta</taxon>
        <taxon>Magnoliopsida</taxon>
        <taxon>Liliopsida</taxon>
        <taxon>Acoraceae</taxon>
        <taxon>Acorus</taxon>
    </lineage>
</organism>
<dbReference type="Proteomes" id="UP001180020">
    <property type="component" value="Unassembled WGS sequence"/>
</dbReference>
<dbReference type="EMBL" id="JAUJYO010000003">
    <property type="protein sequence ID" value="KAK1321920.1"/>
    <property type="molecule type" value="Genomic_DNA"/>
</dbReference>
<dbReference type="SMART" id="SM00367">
    <property type="entry name" value="LRR_CC"/>
    <property type="match status" value="16"/>
</dbReference>
<evidence type="ECO:0000313" key="2">
    <source>
        <dbReference type="EMBL" id="KAK1321920.1"/>
    </source>
</evidence>
<dbReference type="InterPro" id="IPR001611">
    <property type="entry name" value="Leu-rich_rpt"/>
</dbReference>
<dbReference type="PROSITE" id="PS50181">
    <property type="entry name" value="FBOX"/>
    <property type="match status" value="1"/>
</dbReference>
<dbReference type="SUPFAM" id="SSF52047">
    <property type="entry name" value="RNI-like"/>
    <property type="match status" value="2"/>
</dbReference>
<dbReference type="AlphaFoldDB" id="A0AAV9F7F9"/>
<keyword evidence="3" id="KW-1185">Reference proteome</keyword>
<proteinExistence type="predicted"/>